<dbReference type="HOGENOM" id="CLU_825011_0_0_1"/>
<evidence type="ECO:0000313" key="1">
    <source>
        <dbReference type="EMBL" id="CAJ02969.1"/>
    </source>
</evidence>
<sequence length="337" mass="35122">MMPLTLVDAYALALRTLDPAAWELFCALEDRILHSAAFLLGRVELTALRPAVKDSAAALSPTAASCVQPTVTSGVHDAEAMGIASVAAEMHRHLRETLRAGALHTFQSRPDSPTTSASARLVKDLSRVRQQVASALSPSSSPRCPGLVLAELSIVCQTVLALSALWMSTKFWATLCESTTLSALIACFLRLSSPPSKDETVAASCLERGTVGSVASAERGPCTDDAPDVVPMELANADQLCLASTPPSSFLAPVPLGHRSCAETCSAQVGAAGGLEGGAACVSSEIIINGYEDISCSPLAPMMWLDGSAADAAESLARDIEDVEIILLRCSEYAVPV</sequence>
<dbReference type="EMBL" id="FR796407">
    <property type="protein sequence ID" value="CAJ02969.1"/>
    <property type="molecule type" value="Genomic_DNA"/>
</dbReference>
<dbReference type="RefSeq" id="XP_001681580.1">
    <property type="nucleotide sequence ID" value="XM_001681528.1"/>
</dbReference>
<keyword evidence="2" id="KW-1185">Reference proteome</keyword>
<reference evidence="1 2" key="1">
    <citation type="journal article" date="2005" name="Science">
        <title>The genome of the kinetoplastid parasite, Leishmania major.</title>
        <authorList>
            <person name="Ivens A.C."/>
            <person name="Peacock C.S."/>
            <person name="Worthey E.A."/>
            <person name="Murphy L."/>
            <person name="Aggarwal G."/>
            <person name="Berriman M."/>
            <person name="Sisk E."/>
            <person name="Rajandream M.A."/>
            <person name="Adlem E."/>
            <person name="Aert R."/>
            <person name="Anupama A."/>
            <person name="Apostolou Z."/>
            <person name="Attipoe P."/>
            <person name="Bason N."/>
            <person name="Bauser C."/>
            <person name="Beck A."/>
            <person name="Beverley S.M."/>
            <person name="Bianchettin G."/>
            <person name="Borzym K."/>
            <person name="Bothe G."/>
            <person name="Bruschi C.V."/>
            <person name="Collins M."/>
            <person name="Cadag E."/>
            <person name="Ciarloni L."/>
            <person name="Clayton C."/>
            <person name="Coulson R.M."/>
            <person name="Cronin A."/>
            <person name="Cruz A.K."/>
            <person name="Davies R.M."/>
            <person name="De Gaudenzi J."/>
            <person name="Dobson D.E."/>
            <person name="Duesterhoeft A."/>
            <person name="Fazelina G."/>
            <person name="Fosker N."/>
            <person name="Frasch A.C."/>
            <person name="Fraser A."/>
            <person name="Fuchs M."/>
            <person name="Gabel C."/>
            <person name="Goble A."/>
            <person name="Goffeau A."/>
            <person name="Harris D."/>
            <person name="Hertz-Fowler C."/>
            <person name="Hilbert H."/>
            <person name="Horn D."/>
            <person name="Huang Y."/>
            <person name="Klages S."/>
            <person name="Knights A."/>
            <person name="Kube M."/>
            <person name="Larke N."/>
            <person name="Litvin L."/>
            <person name="Lord A."/>
            <person name="Louie T."/>
            <person name="Marra M."/>
            <person name="Masuy D."/>
            <person name="Matthews K."/>
            <person name="Michaeli S."/>
            <person name="Mottram J.C."/>
            <person name="Muller-Auer S."/>
            <person name="Munden H."/>
            <person name="Nelson S."/>
            <person name="Norbertczak H."/>
            <person name="Oliver K."/>
            <person name="O'neil S."/>
            <person name="Pentony M."/>
            <person name="Pohl T.M."/>
            <person name="Price C."/>
            <person name="Purnelle B."/>
            <person name="Quail M.A."/>
            <person name="Rabbinowitsch E."/>
            <person name="Reinhardt R."/>
            <person name="Rieger M."/>
            <person name="Rinta J."/>
            <person name="Robben J."/>
            <person name="Robertson L."/>
            <person name="Ruiz J.C."/>
            <person name="Rutter S."/>
            <person name="Saunders D."/>
            <person name="Schafer M."/>
            <person name="Schein J."/>
            <person name="Schwartz D.C."/>
            <person name="Seeger K."/>
            <person name="Seyler A."/>
            <person name="Sharp S."/>
            <person name="Shin H."/>
            <person name="Sivam D."/>
            <person name="Squares R."/>
            <person name="Squares S."/>
            <person name="Tosato V."/>
            <person name="Vogt C."/>
            <person name="Volckaert G."/>
            <person name="Wambutt R."/>
            <person name="Warren T."/>
            <person name="Wedler H."/>
            <person name="Woodward J."/>
            <person name="Zhou S."/>
            <person name="Zimmermann W."/>
            <person name="Smith D.F."/>
            <person name="Blackwell J.M."/>
            <person name="Stuart K.D."/>
            <person name="Barrell B."/>
            <person name="Myler P.J."/>
        </authorList>
    </citation>
    <scope>NUCLEOTIDE SEQUENCE [LARGE SCALE GENOMIC DNA]</scope>
    <source>
        <strain evidence="2">MHOM/IL/81/Friedlin</strain>
    </source>
</reference>
<dbReference type="Proteomes" id="UP000000542">
    <property type="component" value="Chromosome 11"/>
</dbReference>
<dbReference type="VEuPathDB" id="TriTrypDB:LmjF.11.1120"/>
<evidence type="ECO:0000313" key="2">
    <source>
        <dbReference type="Proteomes" id="UP000000542"/>
    </source>
</evidence>
<protein>
    <submittedName>
        <fullName evidence="1">Uncharacterized protein</fullName>
    </submittedName>
</protein>
<proteinExistence type="predicted"/>
<dbReference type="VEuPathDB" id="TriTrypDB:LMJFC_110018500"/>
<dbReference type="GeneID" id="5649865"/>
<dbReference type="AlphaFoldDB" id="Q4QGW8"/>
<dbReference type="InParanoid" id="Q4QGW8"/>
<dbReference type="eggNOG" id="ENOG502SMDB">
    <property type="taxonomic scope" value="Eukaryota"/>
</dbReference>
<reference evidence="1 2" key="2">
    <citation type="journal article" date="2011" name="Genome Res.">
        <title>Chromosome and gene copy number variation allow major structural change between species and strains of Leishmania.</title>
        <authorList>
            <person name="Rogers M.B."/>
            <person name="Hilley J.D."/>
            <person name="Dickens N.J."/>
            <person name="Wilkes J."/>
            <person name="Bates P.A."/>
            <person name="Depledge D.P."/>
            <person name="Harris D."/>
            <person name="Her Y."/>
            <person name="Herzyk P."/>
            <person name="Imamura H."/>
            <person name="Otto T.D."/>
            <person name="Sanders M."/>
            <person name="Seeger K."/>
            <person name="Dujardin J.C."/>
            <person name="Berriman M."/>
            <person name="Smith D.F."/>
            <person name="Hertz-Fowler C."/>
            <person name="Mottram J.C."/>
        </authorList>
    </citation>
    <scope>NUCLEOTIDE SEQUENCE [LARGE SCALE GENOMIC DNA]</scope>
    <source>
        <strain evidence="2">MHOM/IL/81/Friedlin</strain>
    </source>
</reference>
<accession>Q4QGW8</accession>
<dbReference type="VEuPathDB" id="TriTrypDB:LMJLV39_110018800"/>
<name>Q4QGW8_LEIMA</name>
<gene>
    <name evidence="1" type="ORF">LMJF_11_1120</name>
</gene>
<dbReference type="VEuPathDB" id="TriTrypDB:LMJSD75_110019200"/>
<dbReference type="OMA" id="ALWMSTK"/>
<organism evidence="1 2">
    <name type="scientific">Leishmania major</name>
    <dbReference type="NCBI Taxonomy" id="5664"/>
    <lineage>
        <taxon>Eukaryota</taxon>
        <taxon>Discoba</taxon>
        <taxon>Euglenozoa</taxon>
        <taxon>Kinetoplastea</taxon>
        <taxon>Metakinetoplastina</taxon>
        <taxon>Trypanosomatida</taxon>
        <taxon>Trypanosomatidae</taxon>
        <taxon>Leishmaniinae</taxon>
        <taxon>Leishmania</taxon>
    </lineage>
</organism>
<dbReference type="KEGG" id="lma:LMJF_11_1120"/>